<comment type="caution">
    <text evidence="2">The sequence shown here is derived from an EMBL/GenBank/DDBJ whole genome shotgun (WGS) entry which is preliminary data.</text>
</comment>
<feature type="transmembrane region" description="Helical" evidence="1">
    <location>
        <begin position="99"/>
        <end position="120"/>
    </location>
</feature>
<sequence length="167" mass="18867">MPQPEVKIVHIQSATVSTCNFNRFTARLTRRHLIIRQATTLQSFLLSDIISITIFNNAPVYQQQVRSFIKRRKQLYWFMLTPAIALAINYLPIGFQAQLYAWVAAPFLALLICAFMPVAATAAEMRCGLIIETPEGTYTYPFTGNQISAKATGHFLQQLKQQKAAVE</sequence>
<dbReference type="AlphaFoldDB" id="A0A917IQD8"/>
<gene>
    <name evidence="2" type="ORF">GCM10011379_04800</name>
</gene>
<evidence type="ECO:0000256" key="1">
    <source>
        <dbReference type="SAM" id="Phobius"/>
    </source>
</evidence>
<keyword evidence="1" id="KW-0812">Transmembrane</keyword>
<name>A0A917IQD8_9BACT</name>
<protein>
    <submittedName>
        <fullName evidence="2">Uncharacterized protein</fullName>
    </submittedName>
</protein>
<proteinExistence type="predicted"/>
<accession>A0A917IQD8</accession>
<dbReference type="Proteomes" id="UP000627292">
    <property type="component" value="Unassembled WGS sequence"/>
</dbReference>
<evidence type="ECO:0000313" key="2">
    <source>
        <dbReference type="EMBL" id="GGH58760.1"/>
    </source>
</evidence>
<dbReference type="RefSeq" id="WP_188950359.1">
    <property type="nucleotide sequence ID" value="NZ_BMIB01000001.1"/>
</dbReference>
<reference evidence="2" key="1">
    <citation type="journal article" date="2014" name="Int. J. Syst. Evol. Microbiol.">
        <title>Complete genome sequence of Corynebacterium casei LMG S-19264T (=DSM 44701T), isolated from a smear-ripened cheese.</title>
        <authorList>
            <consortium name="US DOE Joint Genome Institute (JGI-PGF)"/>
            <person name="Walter F."/>
            <person name="Albersmeier A."/>
            <person name="Kalinowski J."/>
            <person name="Ruckert C."/>
        </authorList>
    </citation>
    <scope>NUCLEOTIDE SEQUENCE</scope>
    <source>
        <strain evidence="2">CGMCC 1.15290</strain>
    </source>
</reference>
<dbReference type="EMBL" id="BMIB01000001">
    <property type="protein sequence ID" value="GGH58760.1"/>
    <property type="molecule type" value="Genomic_DNA"/>
</dbReference>
<feature type="transmembrane region" description="Helical" evidence="1">
    <location>
        <begin position="75"/>
        <end position="93"/>
    </location>
</feature>
<keyword evidence="1" id="KW-1133">Transmembrane helix</keyword>
<organism evidence="2 3">
    <name type="scientific">Filimonas zeae</name>
    <dbReference type="NCBI Taxonomy" id="1737353"/>
    <lineage>
        <taxon>Bacteria</taxon>
        <taxon>Pseudomonadati</taxon>
        <taxon>Bacteroidota</taxon>
        <taxon>Chitinophagia</taxon>
        <taxon>Chitinophagales</taxon>
        <taxon>Chitinophagaceae</taxon>
        <taxon>Filimonas</taxon>
    </lineage>
</organism>
<evidence type="ECO:0000313" key="3">
    <source>
        <dbReference type="Proteomes" id="UP000627292"/>
    </source>
</evidence>
<reference evidence="2" key="2">
    <citation type="submission" date="2020-09" db="EMBL/GenBank/DDBJ databases">
        <authorList>
            <person name="Sun Q."/>
            <person name="Zhou Y."/>
        </authorList>
    </citation>
    <scope>NUCLEOTIDE SEQUENCE</scope>
    <source>
        <strain evidence="2">CGMCC 1.15290</strain>
    </source>
</reference>
<keyword evidence="3" id="KW-1185">Reference proteome</keyword>
<keyword evidence="1" id="KW-0472">Membrane</keyword>